<dbReference type="InterPro" id="IPR012338">
    <property type="entry name" value="Beta-lactam/transpept-like"/>
</dbReference>
<sequence>MNRELKRISVLVVLMFAVLFGSTSIIQVFQVDNLRTDSRNVRTLYQSYSAQRGSILVAGQPIAQSVPADDVYKFQRTYPNADLYSSVTGYLTLGGEPTGIEGAMNQYLSGTANSQFFDQLGSILTGQKPQGDSVELTLDPVVQQAAYDALGDQQGAVVAIEPSTGKILAMVSKPGFDPNALAVHDGDTAEAAYETLINDPSEPLQNRAIGGNLNPPGSTFKLVMTSAAIESGKFTPDSELPNPGTFTLPGTETEITNSEGADCGGGSTATLATALRLSCNIPFAELGLQLGEDTISKMASAYGFGQELSIPMKVTPSSYPDGLDEAQLAMSSFGQYEDRATPLQMAMVSAGIANKGAVMKPNLIDQILAPDLTVRQDFQPEVFSTPISDNTSATVTQMMVANVENGAASNARMDGISVAGKTGTAQNGGDDPYTLWFTGFAPADNPKVAVAVVVENGEGSVRPDSGIWSPRP</sequence>
<dbReference type="InterPro" id="IPR036138">
    <property type="entry name" value="PBP_dimer_sf"/>
</dbReference>
<name>A0ABM8GB01_9MICO</name>
<dbReference type="GO" id="GO:0051301">
    <property type="term" value="P:cell division"/>
    <property type="evidence" value="ECO:0007669"/>
    <property type="project" value="UniProtKB-KW"/>
</dbReference>
<evidence type="ECO:0000313" key="3">
    <source>
        <dbReference type="EMBL" id="BDZ45396.1"/>
    </source>
</evidence>
<organism evidence="3 4">
    <name type="scientific">Naasia aerilata</name>
    <dbReference type="NCBI Taxonomy" id="1162966"/>
    <lineage>
        <taxon>Bacteria</taxon>
        <taxon>Bacillati</taxon>
        <taxon>Actinomycetota</taxon>
        <taxon>Actinomycetes</taxon>
        <taxon>Micrococcales</taxon>
        <taxon>Microbacteriaceae</taxon>
        <taxon>Naasia</taxon>
    </lineage>
</organism>
<keyword evidence="3" id="KW-0132">Cell division</keyword>
<evidence type="ECO:0000259" key="2">
    <source>
        <dbReference type="Pfam" id="PF21922"/>
    </source>
</evidence>
<protein>
    <submittedName>
        <fullName evidence="3">Cell division protein FtsI</fullName>
    </submittedName>
</protein>
<keyword evidence="4" id="KW-1185">Reference proteome</keyword>
<evidence type="ECO:0000313" key="4">
    <source>
        <dbReference type="Proteomes" id="UP001321498"/>
    </source>
</evidence>
<dbReference type="Pfam" id="PF21922">
    <property type="entry name" value="PBP_dimer_2"/>
    <property type="match status" value="1"/>
</dbReference>
<dbReference type="InterPro" id="IPR001460">
    <property type="entry name" value="PCN-bd_Tpept"/>
</dbReference>
<dbReference type="SUPFAM" id="SSF56601">
    <property type="entry name" value="beta-lactamase/transpeptidase-like"/>
    <property type="match status" value="1"/>
</dbReference>
<dbReference type="PANTHER" id="PTHR30627">
    <property type="entry name" value="PEPTIDOGLYCAN D,D-TRANSPEPTIDASE"/>
    <property type="match status" value="1"/>
</dbReference>
<dbReference type="Gene3D" id="3.40.710.10">
    <property type="entry name" value="DD-peptidase/beta-lactamase superfamily"/>
    <property type="match status" value="1"/>
</dbReference>
<dbReference type="InterPro" id="IPR054120">
    <property type="entry name" value="PBPA_dimer"/>
</dbReference>
<dbReference type="PANTHER" id="PTHR30627:SF24">
    <property type="entry name" value="PENICILLIN-BINDING PROTEIN 4B"/>
    <property type="match status" value="1"/>
</dbReference>
<dbReference type="EMBL" id="AP027731">
    <property type="protein sequence ID" value="BDZ45396.1"/>
    <property type="molecule type" value="Genomic_DNA"/>
</dbReference>
<dbReference type="Pfam" id="PF00905">
    <property type="entry name" value="Transpeptidase"/>
    <property type="match status" value="1"/>
</dbReference>
<gene>
    <name evidence="3" type="ORF">GCM10025866_13050</name>
</gene>
<feature type="domain" description="Penicillin binding protein A dimerisation" evidence="2">
    <location>
        <begin position="52"/>
        <end position="134"/>
    </location>
</feature>
<accession>A0ABM8GB01</accession>
<keyword evidence="3" id="KW-0131">Cell cycle</keyword>
<dbReference type="Gene3D" id="3.90.1310.10">
    <property type="entry name" value="Penicillin-binding protein 2a (Domain 2)"/>
    <property type="match status" value="1"/>
</dbReference>
<dbReference type="Proteomes" id="UP001321498">
    <property type="component" value="Chromosome"/>
</dbReference>
<dbReference type="SUPFAM" id="SSF56519">
    <property type="entry name" value="Penicillin binding protein dimerisation domain"/>
    <property type="match status" value="1"/>
</dbReference>
<dbReference type="InterPro" id="IPR050515">
    <property type="entry name" value="Beta-lactam/transpept"/>
</dbReference>
<proteinExistence type="predicted"/>
<evidence type="ECO:0000259" key="1">
    <source>
        <dbReference type="Pfam" id="PF00905"/>
    </source>
</evidence>
<feature type="domain" description="Penicillin-binding protein transpeptidase" evidence="1">
    <location>
        <begin position="155"/>
        <end position="458"/>
    </location>
</feature>
<reference evidence="4" key="1">
    <citation type="journal article" date="2019" name="Int. J. Syst. Evol. Microbiol.">
        <title>The Global Catalogue of Microorganisms (GCM) 10K type strain sequencing project: providing services to taxonomists for standard genome sequencing and annotation.</title>
        <authorList>
            <consortium name="The Broad Institute Genomics Platform"/>
            <consortium name="The Broad Institute Genome Sequencing Center for Infectious Disease"/>
            <person name="Wu L."/>
            <person name="Ma J."/>
        </authorList>
    </citation>
    <scope>NUCLEOTIDE SEQUENCE [LARGE SCALE GENOMIC DNA]</scope>
    <source>
        <strain evidence="4">NBRC 108725</strain>
    </source>
</reference>